<comment type="caution">
    <text evidence="10">The sequence shown here is derived from an EMBL/GenBank/DDBJ whole genome shotgun (WGS) entry which is preliminary data.</text>
</comment>
<dbReference type="InterPro" id="IPR040007">
    <property type="entry name" value="Tho2"/>
</dbReference>
<feature type="compositionally biased region" description="Low complexity" evidence="6">
    <location>
        <begin position="1316"/>
        <end position="1348"/>
    </location>
</feature>
<dbReference type="GO" id="GO:0006397">
    <property type="term" value="P:mRNA processing"/>
    <property type="evidence" value="ECO:0007669"/>
    <property type="project" value="InterPro"/>
</dbReference>
<dbReference type="GO" id="GO:0000445">
    <property type="term" value="C:THO complex part of transcription export complex"/>
    <property type="evidence" value="ECO:0007669"/>
    <property type="project" value="TreeGrafter"/>
</dbReference>
<dbReference type="GO" id="GO:0003729">
    <property type="term" value="F:mRNA binding"/>
    <property type="evidence" value="ECO:0007669"/>
    <property type="project" value="TreeGrafter"/>
</dbReference>
<dbReference type="Pfam" id="PF11262">
    <property type="entry name" value="Tho2"/>
    <property type="match status" value="1"/>
</dbReference>
<keyword evidence="4" id="KW-0539">Nucleus</keyword>
<accession>A0A8H7PXF2</accession>
<evidence type="ECO:0000259" key="7">
    <source>
        <dbReference type="Pfam" id="PF11262"/>
    </source>
</evidence>
<dbReference type="InterPro" id="IPR021726">
    <property type="entry name" value="THO_THOC2_N"/>
</dbReference>
<evidence type="ECO:0000256" key="5">
    <source>
        <dbReference type="SAM" id="Coils"/>
    </source>
</evidence>
<evidence type="ECO:0000256" key="2">
    <source>
        <dbReference type="ARBA" id="ARBA00007857"/>
    </source>
</evidence>
<feature type="region of interest" description="Disordered" evidence="6">
    <location>
        <begin position="342"/>
        <end position="366"/>
    </location>
</feature>
<feature type="compositionally biased region" description="Basic and acidic residues" evidence="6">
    <location>
        <begin position="1"/>
        <end position="13"/>
    </location>
</feature>
<feature type="coiled-coil region" evidence="5">
    <location>
        <begin position="1011"/>
        <end position="1045"/>
    </location>
</feature>
<evidence type="ECO:0000256" key="4">
    <source>
        <dbReference type="ARBA" id="ARBA00023242"/>
    </source>
</evidence>
<protein>
    <recommendedName>
        <fullName evidence="3">THO complex subunit 2</fullName>
    </recommendedName>
</protein>
<keyword evidence="11" id="KW-1185">Reference proteome</keyword>
<dbReference type="EMBL" id="JAEPRA010000008">
    <property type="protein sequence ID" value="KAG2181886.1"/>
    <property type="molecule type" value="Genomic_DNA"/>
</dbReference>
<dbReference type="PANTHER" id="PTHR21597">
    <property type="entry name" value="THO2 PROTEIN"/>
    <property type="match status" value="1"/>
</dbReference>
<dbReference type="GO" id="GO:0006406">
    <property type="term" value="P:mRNA export from nucleus"/>
    <property type="evidence" value="ECO:0007669"/>
    <property type="project" value="InterPro"/>
</dbReference>
<dbReference type="Proteomes" id="UP000612746">
    <property type="component" value="Unassembled WGS sequence"/>
</dbReference>
<organism evidence="10 11">
    <name type="scientific">Umbelopsis vinacea</name>
    <dbReference type="NCBI Taxonomy" id="44442"/>
    <lineage>
        <taxon>Eukaryota</taxon>
        <taxon>Fungi</taxon>
        <taxon>Fungi incertae sedis</taxon>
        <taxon>Mucoromycota</taxon>
        <taxon>Mucoromycotina</taxon>
        <taxon>Umbelopsidomycetes</taxon>
        <taxon>Umbelopsidales</taxon>
        <taxon>Umbelopsidaceae</taxon>
        <taxon>Umbelopsis</taxon>
    </lineage>
</organism>
<dbReference type="OrthoDB" id="29024at2759"/>
<evidence type="ECO:0000256" key="3">
    <source>
        <dbReference type="ARBA" id="ARBA00019596"/>
    </source>
</evidence>
<feature type="compositionally biased region" description="Basic and acidic residues" evidence="6">
    <location>
        <begin position="1432"/>
        <end position="1443"/>
    </location>
</feature>
<evidence type="ECO:0000256" key="1">
    <source>
        <dbReference type="ARBA" id="ARBA00004123"/>
    </source>
</evidence>
<name>A0A8H7PXF2_9FUNG</name>
<feature type="domain" description="THO complex subunit 2 N-terminal" evidence="9">
    <location>
        <begin position="24"/>
        <end position="638"/>
    </location>
</feature>
<comment type="similarity">
    <text evidence="2">Belongs to the THOC2 family.</text>
</comment>
<reference evidence="10" key="1">
    <citation type="submission" date="2020-12" db="EMBL/GenBank/DDBJ databases">
        <title>Metabolic potential, ecology and presence of endohyphal bacteria is reflected in genomic diversity of Mucoromycotina.</title>
        <authorList>
            <person name="Muszewska A."/>
            <person name="Okrasinska A."/>
            <person name="Steczkiewicz K."/>
            <person name="Drgas O."/>
            <person name="Orlowska M."/>
            <person name="Perlinska-Lenart U."/>
            <person name="Aleksandrzak-Piekarczyk T."/>
            <person name="Szatraj K."/>
            <person name="Zielenkiewicz U."/>
            <person name="Pilsyk S."/>
            <person name="Malc E."/>
            <person name="Mieczkowski P."/>
            <person name="Kruszewska J.S."/>
            <person name="Biernat P."/>
            <person name="Pawlowska J."/>
        </authorList>
    </citation>
    <scope>NUCLEOTIDE SEQUENCE</scope>
    <source>
        <strain evidence="10">WA0000051536</strain>
    </source>
</reference>
<evidence type="ECO:0000256" key="6">
    <source>
        <dbReference type="SAM" id="MobiDB-lite"/>
    </source>
</evidence>
<dbReference type="PANTHER" id="PTHR21597:SF0">
    <property type="entry name" value="THO COMPLEX SUBUNIT 2"/>
    <property type="match status" value="1"/>
</dbReference>
<keyword evidence="5" id="KW-0175">Coiled coil</keyword>
<comment type="subcellular location">
    <subcellularLocation>
        <location evidence="1">Nucleus</location>
    </subcellularLocation>
</comment>
<dbReference type="Pfam" id="PF11732">
    <property type="entry name" value="Thoc2"/>
    <property type="match status" value="1"/>
</dbReference>
<feature type="region of interest" description="Disordered" evidence="6">
    <location>
        <begin position="1285"/>
        <end position="1571"/>
    </location>
</feature>
<evidence type="ECO:0000259" key="8">
    <source>
        <dbReference type="Pfam" id="PF11732"/>
    </source>
</evidence>
<sequence length="1571" mass="179343">MEEEVERAKDFARTHKSQPNDSPLRQFVVTEANNAVRERRSVDSFVELITILCKDEDKTFADLDIDFPRLVVDALWVLDAERELYTDSTSGVDLPKLQRSLAQITNGSISTELCKTTLSTQLLADAGLINNKSFFDKRIIRMKTAMLYKQNKFNLTREETLGFSKLVGEIISNAFQADIRRSKDETANYDDLIQLVLRNISSLIGSFHLDPNRVLDMLLDVFMDQVKLNYKFFIQLLKKSPWVSARGDSDGDVDMNGTCCIHPLSKSPDQDATSPTALHYVSALLIKSGLMRLEDLLPYLGPSDEEWEQEMEQYRAELNATIDAFKPLAAFDGDLEDWANPGAKSLGEKISDEDQSTDTPPKKTSHDKMELCKALLSIGDIKNAEVLILKSEGICARFPEIATRIYRLCDAIMEPAYKLYMPPSILKRDEELAHRGELSALISNRRVLSKESGKIDTGVGTVFPDPDVELTFNIEEDNLYHPKKRNTKIKFFFGEWSDQLDKCTSHQQIVDKLIPTMRLAGYNNHLDARFTKRLMALGRALLTRETEIPGIKTQWINIAREFFLTAVSMSNCNPASSVLLWEFLDLLTLPERFSLYGYWHNDFYKKSLELKTLKTKTEKDTKGLVGKIGSLTVKPSGRQIGRLAHSNPTIVFEVILDSIQRMDNLALFIADACRYLQSLSYEVLTYQLIEKLTGSQGAGKMKKKKLKDDGVNNEDWLKALSVFSGLLFKKQSIDPTPIFTYLLCQLKDGLPNEETMVSTRKHESSWENLIILTEFITKMLGIEILGTTVTNYQVTATGCGPTVKAEAFQPLSADHRKASKRTLLRFKEALAKDNMAVQLVALIAQLRQRCIFDKRQERDRLNTNLLGSMYDSIHETFLQICEMLVTTFEGNEYSELMPSIEVFYKEYKLNMDVLMHILRPALRQAVVQYDAKDETKYDVHPALAPVTATIIETLPNNMFTAITAQFFTTFWQLSLYDISVPTEHYKAAIQKHRDAIAQSSQLSHREAAKAEAKAKDRIASIQAELEQHERDFDSTVARLKAEQKNWFRSTSNRASIIGDILQYCLHPRSVMSEADAVFCAKFVAMMHKLGVWNFSSLTLYDKIMSENVAIAISTFTDHETTIHAHFIEKVFQKMTDWHKNEDIYIRKAQGENLIGFQKVWTPQSGGQVISKDDLLSHADFGKVMYKWHSKTNAAVQQGLASGEAQQMRNSFLIMKQFSTFFPRMKAHGEALVAELQKIVSTEKRDNLKTLAISHLGQLEKNRPTWISNDNFMSISKPIDLSIKSKEASSVPDGTASPLPPPNRELLMPNSKTQSPRASPKHSNNSSSSRAPSPRRSGSHSRPQSPGRSNGKHTREPEIELPPKRVRNEDIAAADKEKEREKDRGRNRDRERERDRERDKDKDKERERERDKDRDSNKRTTESDSSSQVPNKRSKDAVEVDASNKRIRTTPSRSDQGGHRTPDAARSNTESGNDRKVARTQSDVSNSSSRPPRTNRDREREHPRPDRGPHPVPVREEKDNSRDRPNSQRDREKDRAPRDRPQPRERERERTAPNVRDRDRRRNDERDHRRRR</sequence>
<feature type="region of interest" description="Disordered" evidence="6">
    <location>
        <begin position="1"/>
        <end position="23"/>
    </location>
</feature>
<dbReference type="InterPro" id="IPR021418">
    <property type="entry name" value="THO_THOC2_C"/>
</dbReference>
<proteinExistence type="inferred from homology"/>
<evidence type="ECO:0000259" key="9">
    <source>
        <dbReference type="Pfam" id="PF16134"/>
    </source>
</evidence>
<feature type="compositionally biased region" description="Basic and acidic residues" evidence="6">
    <location>
        <begin position="1493"/>
        <end position="1571"/>
    </location>
</feature>
<gene>
    <name evidence="10" type="ORF">INT44_008702</name>
</gene>
<dbReference type="InterPro" id="IPR032302">
    <property type="entry name" value="THOC2_N"/>
</dbReference>
<feature type="domain" description="THO complex subunitTHOC2 N-terminal" evidence="8">
    <location>
        <begin position="640"/>
        <end position="721"/>
    </location>
</feature>
<evidence type="ECO:0000313" key="10">
    <source>
        <dbReference type="EMBL" id="KAG2181886.1"/>
    </source>
</evidence>
<feature type="compositionally biased region" description="Basic and acidic residues" evidence="6">
    <location>
        <begin position="1352"/>
        <end position="1421"/>
    </location>
</feature>
<feature type="domain" description="THO complex subunitTHOC2 C-terminal" evidence="7">
    <location>
        <begin position="961"/>
        <end position="1258"/>
    </location>
</feature>
<evidence type="ECO:0000313" key="11">
    <source>
        <dbReference type="Proteomes" id="UP000612746"/>
    </source>
</evidence>
<dbReference type="Pfam" id="PF16134">
    <property type="entry name" value="THOC2_N"/>
    <property type="match status" value="1"/>
</dbReference>